<dbReference type="GeneID" id="24922716"/>
<evidence type="ECO:0000256" key="2">
    <source>
        <dbReference type="SAM" id="MobiDB-lite"/>
    </source>
</evidence>
<dbReference type="CDD" id="cd00167">
    <property type="entry name" value="SANT"/>
    <property type="match status" value="1"/>
</dbReference>
<dbReference type="InterPro" id="IPR001005">
    <property type="entry name" value="SANT/Myb"/>
</dbReference>
<reference evidence="4" key="1">
    <citation type="submission" date="2010-02" db="EMBL/GenBank/DDBJ databases">
        <title>Sequencing and annotation of the Blastocystis hominis genome.</title>
        <authorList>
            <person name="Wincker P."/>
        </authorList>
    </citation>
    <scope>NUCLEOTIDE SEQUENCE</scope>
    <source>
        <strain evidence="4">Singapore isolate B</strain>
    </source>
</reference>
<protein>
    <recommendedName>
        <fullName evidence="3">Myb-like domain-containing protein</fullName>
    </recommendedName>
</protein>
<dbReference type="Proteomes" id="UP000008312">
    <property type="component" value="Unassembled WGS sequence"/>
</dbReference>
<dbReference type="Gene3D" id="1.10.10.60">
    <property type="entry name" value="Homeodomain-like"/>
    <property type="match status" value="1"/>
</dbReference>
<dbReference type="RefSeq" id="XP_012897276.1">
    <property type="nucleotide sequence ID" value="XM_013041822.1"/>
</dbReference>
<feature type="domain" description="Myb-like" evidence="3">
    <location>
        <begin position="17"/>
        <end position="65"/>
    </location>
</feature>
<evidence type="ECO:0000259" key="3">
    <source>
        <dbReference type="SMART" id="SM00717"/>
    </source>
</evidence>
<organism evidence="4">
    <name type="scientific">Blastocystis hominis</name>
    <dbReference type="NCBI Taxonomy" id="12968"/>
    <lineage>
        <taxon>Eukaryota</taxon>
        <taxon>Sar</taxon>
        <taxon>Stramenopiles</taxon>
        <taxon>Bigyra</taxon>
        <taxon>Opalozoa</taxon>
        <taxon>Opalinata</taxon>
        <taxon>Blastocystidae</taxon>
        <taxon>Blastocystis</taxon>
    </lineage>
</organism>
<evidence type="ECO:0000313" key="4">
    <source>
        <dbReference type="EMBL" id="CBK23228.2"/>
    </source>
</evidence>
<gene>
    <name evidence="4" type="ORF">GSBLH_T00006592001</name>
</gene>
<dbReference type="OrthoDB" id="10568186at2759"/>
<dbReference type="InParanoid" id="D8M589"/>
<name>D8M589_BLAHO</name>
<proteinExistence type="predicted"/>
<accession>D8M589</accession>
<dbReference type="AlphaFoldDB" id="D8M589"/>
<dbReference type="SUPFAM" id="SSF46689">
    <property type="entry name" value="Homeodomain-like"/>
    <property type="match status" value="1"/>
</dbReference>
<dbReference type="InterPro" id="IPR009057">
    <property type="entry name" value="Homeodomain-like_sf"/>
</dbReference>
<sequence length="158" mass="18918">MNKQTPTENPPGEEKRDVRPWLPEERQKFYECFAKHYKKFNIISEMIPTRSFTQVRQFFYRETKRIQGLLGDSQNIINWDDKDHVICVFNSYSTLIKNGSDPAKVMKSKRYIERLKHKIEGINKRRLAQQERERQKLELARLENEKNAALYSLLLISI</sequence>
<dbReference type="EMBL" id="FN668657">
    <property type="protein sequence ID" value="CBK23228.2"/>
    <property type="molecule type" value="Genomic_DNA"/>
</dbReference>
<evidence type="ECO:0000313" key="5">
    <source>
        <dbReference type="Proteomes" id="UP000008312"/>
    </source>
</evidence>
<feature type="coiled-coil region" evidence="1">
    <location>
        <begin position="112"/>
        <end position="152"/>
    </location>
</feature>
<dbReference type="SMART" id="SM00717">
    <property type="entry name" value="SANT"/>
    <property type="match status" value="1"/>
</dbReference>
<keyword evidence="1" id="KW-0175">Coiled coil</keyword>
<keyword evidence="5" id="KW-1185">Reference proteome</keyword>
<evidence type="ECO:0000256" key="1">
    <source>
        <dbReference type="SAM" id="Coils"/>
    </source>
</evidence>
<feature type="region of interest" description="Disordered" evidence="2">
    <location>
        <begin position="1"/>
        <end position="20"/>
    </location>
</feature>
<dbReference type="Pfam" id="PF00249">
    <property type="entry name" value="Myb_DNA-binding"/>
    <property type="match status" value="1"/>
</dbReference>